<evidence type="ECO:0000259" key="2">
    <source>
        <dbReference type="Pfam" id="PF01261"/>
    </source>
</evidence>
<dbReference type="HOGENOM" id="CLU_035063_2_0_11"/>
<evidence type="ECO:0000313" key="4">
    <source>
        <dbReference type="Proteomes" id="UP000003963"/>
    </source>
</evidence>
<evidence type="ECO:0000256" key="1">
    <source>
        <dbReference type="SAM" id="MobiDB-lite"/>
    </source>
</evidence>
<gene>
    <name evidence="3" type="ORF">SSOG_07387</name>
</gene>
<dbReference type="PANTHER" id="PTHR12110:SF48">
    <property type="entry name" value="BLL3656 PROTEIN"/>
    <property type="match status" value="1"/>
</dbReference>
<feature type="compositionally biased region" description="Basic residues" evidence="1">
    <location>
        <begin position="1"/>
        <end position="13"/>
    </location>
</feature>
<dbReference type="InterPro" id="IPR050312">
    <property type="entry name" value="IolE/XylAMocC-like"/>
</dbReference>
<sequence>MGHRVERPRHRMGPGRAGVVPHPRDPALRRGARVTGLTASYVTLHGAGFTDPARTPFAARAAAAARAGFTGIGVQFADLAAHGGVGAVRTVAADAGLAVTEAEFLGGWALAESVAAPSDAEVTLAEAARAWGPLRVTSGEFAAGPANPGRAADRLAELAARLAPLDVTLAVEAFAWGALCDYPAALDVVRRSGAPNAGVMIDIWHWFATGADAAVLHDIDAREVAGVQLNDGPRVRPDDPDMLHKARSTRLLPGRGELPVRALVAELRTLGYTGPWSVEVNDPWFRALPVDEAARQAFDSATAVLNG</sequence>
<dbReference type="SUPFAM" id="SSF51658">
    <property type="entry name" value="Xylose isomerase-like"/>
    <property type="match status" value="1"/>
</dbReference>
<name>D9WKI3_9ACTN</name>
<dbReference type="STRING" id="457427.SSOG_07387"/>
<dbReference type="InterPro" id="IPR036237">
    <property type="entry name" value="Xyl_isomerase-like_sf"/>
</dbReference>
<protein>
    <submittedName>
        <fullName evidence="3">LigA protein</fullName>
    </submittedName>
</protein>
<dbReference type="Pfam" id="PF01261">
    <property type="entry name" value="AP_endonuc_2"/>
    <property type="match status" value="1"/>
</dbReference>
<feature type="domain" description="Xylose isomerase-like TIM barrel" evidence="2">
    <location>
        <begin position="62"/>
        <end position="297"/>
    </location>
</feature>
<organism evidence="3 4">
    <name type="scientific">Streptomyces himastatinicus ATCC 53653</name>
    <dbReference type="NCBI Taxonomy" id="457427"/>
    <lineage>
        <taxon>Bacteria</taxon>
        <taxon>Bacillati</taxon>
        <taxon>Actinomycetota</taxon>
        <taxon>Actinomycetes</taxon>
        <taxon>Kitasatosporales</taxon>
        <taxon>Streptomycetaceae</taxon>
        <taxon>Streptomyces</taxon>
        <taxon>Streptomyces violaceusniger group</taxon>
    </lineage>
</organism>
<dbReference type="EMBL" id="GG657754">
    <property type="protein sequence ID" value="EFL27673.1"/>
    <property type="molecule type" value="Genomic_DNA"/>
</dbReference>
<dbReference type="Proteomes" id="UP000003963">
    <property type="component" value="Unassembled WGS sequence"/>
</dbReference>
<feature type="region of interest" description="Disordered" evidence="1">
    <location>
        <begin position="1"/>
        <end position="24"/>
    </location>
</feature>
<proteinExistence type="predicted"/>
<evidence type="ECO:0000313" key="3">
    <source>
        <dbReference type="EMBL" id="EFL27673.1"/>
    </source>
</evidence>
<dbReference type="InterPro" id="IPR013022">
    <property type="entry name" value="Xyl_isomerase-like_TIM-brl"/>
</dbReference>
<dbReference type="PANTHER" id="PTHR12110">
    <property type="entry name" value="HYDROXYPYRUVATE ISOMERASE"/>
    <property type="match status" value="1"/>
</dbReference>
<keyword evidence="4" id="KW-1185">Reference proteome</keyword>
<reference evidence="3 4" key="1">
    <citation type="submission" date="2009-02" db="EMBL/GenBank/DDBJ databases">
        <title>Annotation of Streptomyces hygroscopicus strain ATCC 53653.</title>
        <authorList>
            <consortium name="The Broad Institute Genome Sequencing Platform"/>
            <consortium name="Broad Institute Microbial Sequencing Center"/>
            <person name="Fischbach M."/>
            <person name="Godfrey P."/>
            <person name="Ward D."/>
            <person name="Young S."/>
            <person name="Zeng Q."/>
            <person name="Koehrsen M."/>
            <person name="Alvarado L."/>
            <person name="Berlin A.M."/>
            <person name="Bochicchio J."/>
            <person name="Borenstein D."/>
            <person name="Chapman S.B."/>
            <person name="Chen Z."/>
            <person name="Engels R."/>
            <person name="Freedman E."/>
            <person name="Gellesch M."/>
            <person name="Goldberg J."/>
            <person name="Griggs A."/>
            <person name="Gujja S."/>
            <person name="Heilman E.R."/>
            <person name="Heiman D.I."/>
            <person name="Hepburn T.A."/>
            <person name="Howarth C."/>
            <person name="Jen D."/>
            <person name="Larson L."/>
            <person name="Lewis B."/>
            <person name="Mehta T."/>
            <person name="Park D."/>
            <person name="Pearson M."/>
            <person name="Richards J."/>
            <person name="Roberts A."/>
            <person name="Saif S."/>
            <person name="Shea T.D."/>
            <person name="Shenoy N."/>
            <person name="Sisk P."/>
            <person name="Stolte C."/>
            <person name="Sykes S.N."/>
            <person name="Thomson T."/>
            <person name="Walk T."/>
            <person name="White J."/>
            <person name="Yandava C."/>
            <person name="Straight P."/>
            <person name="Clardy J."/>
            <person name="Hung D."/>
            <person name="Kolter R."/>
            <person name="Mekalanos J."/>
            <person name="Walker S."/>
            <person name="Walsh C.T."/>
            <person name="Wieland-Brown L.C."/>
            <person name="Haas B."/>
            <person name="Nusbaum C."/>
            <person name="Birren B."/>
        </authorList>
    </citation>
    <scope>NUCLEOTIDE SEQUENCE [LARGE SCALE GENOMIC DNA]</scope>
    <source>
        <strain evidence="3 4">ATCC 53653</strain>
    </source>
</reference>
<dbReference type="Gene3D" id="3.20.20.150">
    <property type="entry name" value="Divalent-metal-dependent TIM barrel enzymes"/>
    <property type="match status" value="1"/>
</dbReference>
<dbReference type="AlphaFoldDB" id="D9WKI3"/>
<accession>D9WKI3</accession>